<evidence type="ECO:0000313" key="3">
    <source>
        <dbReference type="Proteomes" id="UP001272325"/>
    </source>
</evidence>
<dbReference type="InterPro" id="IPR056906">
    <property type="entry name" value="ORF2/G2P_dom"/>
</dbReference>
<evidence type="ECO:0000313" key="2">
    <source>
        <dbReference type="EMBL" id="MDW6019920.1"/>
    </source>
</evidence>
<feature type="domain" description="Replication-associated protein ORF2/G2P" evidence="1">
    <location>
        <begin position="402"/>
        <end position="471"/>
    </location>
</feature>
<reference evidence="2 3" key="1">
    <citation type="submission" date="2023-11" db="EMBL/GenBank/DDBJ databases">
        <title>Plant-associative lifestyle of Vibrio porteresiae and its evolutionary dynamics.</title>
        <authorList>
            <person name="Rameshkumar N."/>
            <person name="Kirti K."/>
        </authorList>
    </citation>
    <scope>NUCLEOTIDE SEQUENCE [LARGE SCALE GENOMIC DNA]</scope>
    <source>
        <strain evidence="2 3">MSSRF60</strain>
    </source>
</reference>
<protein>
    <recommendedName>
        <fullName evidence="1">Replication-associated protein ORF2/G2P domain-containing protein</fullName>
    </recommendedName>
</protein>
<comment type="caution">
    <text evidence="2">The sequence shown here is derived from an EMBL/GenBank/DDBJ whole genome shotgun (WGS) entry which is preliminary data.</text>
</comment>
<sequence>METKDLLYIAGAVMPHDKIKRNDASYNAGFLVSKIYTDQEQAILDAGFIKKMPIYDRVLGKKSKRQLDVEIRTDAFKRLNFRSEHDREAAARIAEDYRPVKGRKSPTENYRHRKERQMQSLRLLGKVLRPKTELESPESYFNHDVLYDTTARSKPQILNQNGKRARGEPKKIPISMNLMHREWDNTFKFQAITETPASAAPDANTGERFTEKLSSRSVRKIFEAAAYTSACHGGFTTFLTLTFTKEQRLALFGGMTDGENYVLAGPHHPIGYKRNMITTRAKRGEKKVGNPIVDIAGEYWTVPNKDRPIPKVMNQGGLIAGDYCDIKSKPKHTYTMEKTLETSIGKEVSRFLDAAKKLYQRGWVADHTVETDPESGALYCDLRRLKVEPHFKENEFGPTEELEDFHYIWVAECPENQDGEPNPHIHVLLRWSVPHYLFSAWAKRLEKIWGHGFANLERIRKPEAAGSYIIKAVGYAAKGDDASQGLIKGNRYGVAKCSRAPDWKCLASFDADNMTAIIKELGYKLEQWKKPIRRRVNKLYAAKEQTIKAQAIAKQQAKPEEHRKKLQQRIIRLEKEAEKLNKTIRSRGVHISTTNRFCITFEGEDAASKVDKFMLWAAGARGWPMQCRDFSCDDIKQEADAIYADQFTRFLDKRSYWGAVLKDNRVIEDADEAEISYWHSMREEAMRYMPLG</sequence>
<keyword evidence="3" id="KW-1185">Reference proteome</keyword>
<accession>A0ABU4IR44</accession>
<evidence type="ECO:0000259" key="1">
    <source>
        <dbReference type="Pfam" id="PF23343"/>
    </source>
</evidence>
<name>A0ABU4IR44_9VIBR</name>
<dbReference type="Proteomes" id="UP001272325">
    <property type="component" value="Unassembled WGS sequence"/>
</dbReference>
<dbReference type="Pfam" id="PF23343">
    <property type="entry name" value="REP_ORF2-G2P"/>
    <property type="match status" value="1"/>
</dbReference>
<organism evidence="2 3">
    <name type="scientific">Vibrio plantisponsor</name>
    <dbReference type="NCBI Taxonomy" id="664643"/>
    <lineage>
        <taxon>Bacteria</taxon>
        <taxon>Pseudomonadati</taxon>
        <taxon>Pseudomonadota</taxon>
        <taxon>Gammaproteobacteria</taxon>
        <taxon>Vibrionales</taxon>
        <taxon>Vibrionaceae</taxon>
        <taxon>Vibrio</taxon>
    </lineage>
</organism>
<gene>
    <name evidence="2" type="ORF">SBW85_19635</name>
</gene>
<dbReference type="RefSeq" id="WP_171136820.1">
    <property type="nucleotide sequence ID" value="NZ_AP024894.1"/>
</dbReference>
<proteinExistence type="predicted"/>
<dbReference type="EMBL" id="JAWRCN010000002">
    <property type="protein sequence ID" value="MDW6019920.1"/>
    <property type="molecule type" value="Genomic_DNA"/>
</dbReference>